<gene>
    <name evidence="2" type="primary">AVEN_247116_2</name>
    <name evidence="2" type="ORF">NPIL_36331</name>
</gene>
<dbReference type="AlphaFoldDB" id="A0A8X6NC34"/>
<evidence type="ECO:0000256" key="1">
    <source>
        <dbReference type="SAM" id="Coils"/>
    </source>
</evidence>
<protein>
    <submittedName>
        <fullName evidence="2">Uncharacterized protein</fullName>
    </submittedName>
</protein>
<comment type="caution">
    <text evidence="2">The sequence shown here is derived from an EMBL/GenBank/DDBJ whole genome shotgun (WGS) entry which is preliminary data.</text>
</comment>
<evidence type="ECO:0000313" key="2">
    <source>
        <dbReference type="EMBL" id="GFT06994.1"/>
    </source>
</evidence>
<keyword evidence="3" id="KW-1185">Reference proteome</keyword>
<evidence type="ECO:0000313" key="3">
    <source>
        <dbReference type="Proteomes" id="UP000887013"/>
    </source>
</evidence>
<dbReference type="OrthoDB" id="3245100at2759"/>
<keyword evidence="1" id="KW-0175">Coiled coil</keyword>
<dbReference type="Proteomes" id="UP000887013">
    <property type="component" value="Unassembled WGS sequence"/>
</dbReference>
<organism evidence="2 3">
    <name type="scientific">Nephila pilipes</name>
    <name type="common">Giant wood spider</name>
    <name type="synonym">Nephila maculata</name>
    <dbReference type="NCBI Taxonomy" id="299642"/>
    <lineage>
        <taxon>Eukaryota</taxon>
        <taxon>Metazoa</taxon>
        <taxon>Ecdysozoa</taxon>
        <taxon>Arthropoda</taxon>
        <taxon>Chelicerata</taxon>
        <taxon>Arachnida</taxon>
        <taxon>Araneae</taxon>
        <taxon>Araneomorphae</taxon>
        <taxon>Entelegynae</taxon>
        <taxon>Araneoidea</taxon>
        <taxon>Nephilidae</taxon>
        <taxon>Nephila</taxon>
    </lineage>
</organism>
<name>A0A8X6NC34_NEPPI</name>
<dbReference type="EMBL" id="BMAW01056688">
    <property type="protein sequence ID" value="GFT06994.1"/>
    <property type="molecule type" value="Genomic_DNA"/>
</dbReference>
<sequence length="108" mass="12475">MPSGQEEPLLQHETYQNPDHKAAILQAVKEQEAQFQQLSRELDAERESVTAHLERDFLKSVSQYIIVHYAILIAYLTQSQIRFSSYFDALSAQVKKKKEKTVAFEMTS</sequence>
<reference evidence="2" key="1">
    <citation type="submission" date="2020-08" db="EMBL/GenBank/DDBJ databases">
        <title>Multicomponent nature underlies the extraordinary mechanical properties of spider dragline silk.</title>
        <authorList>
            <person name="Kono N."/>
            <person name="Nakamura H."/>
            <person name="Mori M."/>
            <person name="Yoshida Y."/>
            <person name="Ohtoshi R."/>
            <person name="Malay A.D."/>
            <person name="Moran D.A.P."/>
            <person name="Tomita M."/>
            <person name="Numata K."/>
            <person name="Arakawa K."/>
        </authorList>
    </citation>
    <scope>NUCLEOTIDE SEQUENCE</scope>
</reference>
<proteinExistence type="predicted"/>
<accession>A0A8X6NC34</accession>
<feature type="coiled-coil region" evidence="1">
    <location>
        <begin position="21"/>
        <end position="48"/>
    </location>
</feature>